<gene>
    <name evidence="1" type="ORF">TCNE_LOCUS4915</name>
</gene>
<dbReference type="EMBL" id="UYWY01009825">
    <property type="protein sequence ID" value="VDM33145.1"/>
    <property type="molecule type" value="Genomic_DNA"/>
</dbReference>
<organism evidence="2 3">
    <name type="scientific">Toxocara canis</name>
    <name type="common">Canine roundworm</name>
    <dbReference type="NCBI Taxonomy" id="6265"/>
    <lineage>
        <taxon>Eukaryota</taxon>
        <taxon>Metazoa</taxon>
        <taxon>Ecdysozoa</taxon>
        <taxon>Nematoda</taxon>
        <taxon>Chromadorea</taxon>
        <taxon>Rhabditida</taxon>
        <taxon>Spirurina</taxon>
        <taxon>Ascaridomorpha</taxon>
        <taxon>Ascaridoidea</taxon>
        <taxon>Toxocaridae</taxon>
        <taxon>Toxocara</taxon>
    </lineage>
</organism>
<keyword evidence="2" id="KW-1185">Reference proteome</keyword>
<dbReference type="Proteomes" id="UP000050794">
    <property type="component" value="Unassembled WGS sequence"/>
</dbReference>
<proteinExistence type="predicted"/>
<accession>A0A183U8U4</accession>
<reference evidence="1 2" key="2">
    <citation type="submission" date="2018-11" db="EMBL/GenBank/DDBJ databases">
        <authorList>
            <consortium name="Pathogen Informatics"/>
        </authorList>
    </citation>
    <scope>NUCLEOTIDE SEQUENCE [LARGE SCALE GENOMIC DNA]</scope>
</reference>
<evidence type="ECO:0000313" key="3">
    <source>
        <dbReference type="WBParaSite" id="TCNE_0000491401-mRNA-1"/>
    </source>
</evidence>
<protein>
    <submittedName>
        <fullName evidence="3">FYR C-terminal domain-containing protein</fullName>
    </submittedName>
</protein>
<dbReference type="WBParaSite" id="TCNE_0000491401-mRNA-1">
    <property type="protein sequence ID" value="TCNE_0000491401-mRNA-1"/>
    <property type="gene ID" value="TCNE_0000491401"/>
</dbReference>
<evidence type="ECO:0000313" key="2">
    <source>
        <dbReference type="Proteomes" id="UP000050794"/>
    </source>
</evidence>
<name>A0A183U8U4_TOXCA</name>
<evidence type="ECO:0000313" key="1">
    <source>
        <dbReference type="EMBL" id="VDM33145.1"/>
    </source>
</evidence>
<reference evidence="3" key="1">
    <citation type="submission" date="2016-06" db="UniProtKB">
        <authorList>
            <consortium name="WormBaseParasite"/>
        </authorList>
    </citation>
    <scope>IDENTIFICATION</scope>
</reference>
<dbReference type="AlphaFoldDB" id="A0A183U8U4"/>
<sequence>DKGPPNTLYYIVRDVVKIRPGYRYRIPHIGLAIEKLMGSGFRSSYTSDAFRAKYSSFRNKIKVMRKKEREQLARASASSENYTGIPSAPITSDPALTDTVMAALSGSRALSNHILWRSAFRRDRTSSISGMNCIVSI</sequence>